<feature type="region of interest" description="Disordered" evidence="1">
    <location>
        <begin position="211"/>
        <end position="239"/>
    </location>
</feature>
<sequence>MSAIRSSQVRDYDPEHLSSEGITHVKLDAPVGDVTINCSGTSDFTLTQQKVSEKWNLERDGDTVKVSRNSPFWPVQINLFGLFSQENEKVTLSIPEAACQQNLDADLKLSAGNLNADARFGALNMDMSAGDATLSGTASSITARLSAGNLTMNLDGTKQADLHMSAGNIKGSLSQVPEKLKIDSSAGSLELALPAGNYSVNSNVSAGHFDNQLTTDSQGTKSQVDIRMSAGDAKLTTKS</sequence>
<evidence type="ECO:0000259" key="2">
    <source>
        <dbReference type="Pfam" id="PF13349"/>
    </source>
</evidence>
<evidence type="ECO:0000313" key="4">
    <source>
        <dbReference type="Proteomes" id="UP000678513"/>
    </source>
</evidence>
<evidence type="ECO:0000313" key="3">
    <source>
        <dbReference type="EMBL" id="QUC08821.1"/>
    </source>
</evidence>
<dbReference type="EMBL" id="CP072384">
    <property type="protein sequence ID" value="QUC08821.1"/>
    <property type="molecule type" value="Genomic_DNA"/>
</dbReference>
<dbReference type="Pfam" id="PF13349">
    <property type="entry name" value="DUF4097"/>
    <property type="match status" value="1"/>
</dbReference>
<name>A0ABX7Y6Z4_9ACTN</name>
<dbReference type="RefSeq" id="WP_212325388.1">
    <property type="nucleotide sequence ID" value="NZ_AP024463.1"/>
</dbReference>
<organism evidence="3 4">
    <name type="scientific">Arachnia rubra</name>
    <dbReference type="NCBI Taxonomy" id="1547448"/>
    <lineage>
        <taxon>Bacteria</taxon>
        <taxon>Bacillati</taxon>
        <taxon>Actinomycetota</taxon>
        <taxon>Actinomycetes</taxon>
        <taxon>Propionibacteriales</taxon>
        <taxon>Propionibacteriaceae</taxon>
        <taxon>Arachnia</taxon>
    </lineage>
</organism>
<reference evidence="3 4" key="1">
    <citation type="submission" date="2021-03" db="EMBL/GenBank/DDBJ databases">
        <title>Human Oral Microbial Genomes.</title>
        <authorList>
            <person name="Johnston C.D."/>
            <person name="Chen T."/>
            <person name="Dewhirst F.E."/>
        </authorList>
    </citation>
    <scope>NUCLEOTIDE SEQUENCE [LARGE SCALE GENOMIC DNA]</scope>
    <source>
        <strain evidence="3 4">DSMZ 100122</strain>
    </source>
</reference>
<accession>A0ABX7Y6Z4</accession>
<gene>
    <name evidence="3" type="ORF">J5A65_03545</name>
</gene>
<protein>
    <submittedName>
        <fullName evidence="3">DUF4097 family beta strand repeat protein</fullName>
    </submittedName>
</protein>
<feature type="compositionally biased region" description="Polar residues" evidence="1">
    <location>
        <begin position="211"/>
        <end position="223"/>
    </location>
</feature>
<proteinExistence type="predicted"/>
<dbReference type="InterPro" id="IPR025164">
    <property type="entry name" value="Toastrack_DUF4097"/>
</dbReference>
<feature type="domain" description="DUF4097" evidence="2">
    <location>
        <begin position="23"/>
        <end position="138"/>
    </location>
</feature>
<keyword evidence="4" id="KW-1185">Reference proteome</keyword>
<evidence type="ECO:0000256" key="1">
    <source>
        <dbReference type="SAM" id="MobiDB-lite"/>
    </source>
</evidence>
<dbReference type="Proteomes" id="UP000678513">
    <property type="component" value="Chromosome"/>
</dbReference>